<sequence>MFEEHYTRRRVLRRVGTASLATVPTLSGCLGSGESDTSETPASTTDTTSESQTSDPDSASDPNPDAWTEYAAKPYAQFSPHPDEIGSSMNHFTCTLPAVALQHSAAFGDAEGRFAANWIETPPGASPESTHFNIWTNSTRCIGGAFDKEPVVDRFESFSFEKLDPYKEFELYAGSTSGISLQVTAVRNGWLLITFPSDMPEGKQKVRHLIDLCLEDTTPYYRSTEPFTDLVEYLPQGVFTRVYPNVSELNPRLPRKQIEIAGEALLFDGQYEPAMGVIVLGFRDDIDDPRRVIEESSEHMTSFTRLSLRDHETEIRAPSNRILILEGPADPEAVFSA</sequence>
<evidence type="ECO:0000256" key="1">
    <source>
        <dbReference type="SAM" id="MobiDB-lite"/>
    </source>
</evidence>
<comment type="caution">
    <text evidence="2">The sequence shown here is derived from an EMBL/GenBank/DDBJ whole genome shotgun (WGS) entry which is preliminary data.</text>
</comment>
<dbReference type="EMBL" id="JAHLKM010000025">
    <property type="protein sequence ID" value="MCQ4334430.1"/>
    <property type="molecule type" value="Genomic_DNA"/>
</dbReference>
<proteinExistence type="predicted"/>
<feature type="region of interest" description="Disordered" evidence="1">
    <location>
        <begin position="24"/>
        <end position="67"/>
    </location>
</feature>
<organism evidence="2 3">
    <name type="scientific">Natronomonas aquatica</name>
    <dbReference type="NCBI Taxonomy" id="2841590"/>
    <lineage>
        <taxon>Archaea</taxon>
        <taxon>Methanobacteriati</taxon>
        <taxon>Methanobacteriota</taxon>
        <taxon>Stenosarchaea group</taxon>
        <taxon>Halobacteria</taxon>
        <taxon>Halobacteriales</taxon>
        <taxon>Natronomonadaceae</taxon>
        <taxon>Natronomonas</taxon>
    </lineage>
</organism>
<reference evidence="2" key="1">
    <citation type="journal article" date="2023" name="Front. Microbiol.">
        <title>Genomic-based phylogenetic and metabolic analyses of the genus Natronomonas, and description of Natronomonas aquatica sp. nov.</title>
        <authorList>
            <person name="Garcia-Roldan A."/>
            <person name="Duran-Viseras A."/>
            <person name="de la Haba R.R."/>
            <person name="Corral P."/>
            <person name="Sanchez-Porro C."/>
            <person name="Ventosa A."/>
        </authorList>
    </citation>
    <scope>NUCLEOTIDE SEQUENCE</scope>
    <source>
        <strain evidence="2">F2-12</strain>
    </source>
</reference>
<name>A0A9R1CV41_9EURY</name>
<dbReference type="RefSeq" id="WP_256030468.1">
    <property type="nucleotide sequence ID" value="NZ_JAHLKM010000025.1"/>
</dbReference>
<gene>
    <name evidence="2" type="ORF">KM295_13280</name>
</gene>
<protein>
    <submittedName>
        <fullName evidence="2">Uncharacterized protein</fullName>
    </submittedName>
</protein>
<keyword evidence="3" id="KW-1185">Reference proteome</keyword>
<dbReference type="AlphaFoldDB" id="A0A9R1CV41"/>
<feature type="compositionally biased region" description="Low complexity" evidence="1">
    <location>
        <begin position="34"/>
        <end position="66"/>
    </location>
</feature>
<dbReference type="Proteomes" id="UP001139494">
    <property type="component" value="Unassembled WGS sequence"/>
</dbReference>
<evidence type="ECO:0000313" key="3">
    <source>
        <dbReference type="Proteomes" id="UP001139494"/>
    </source>
</evidence>
<accession>A0A9R1CV41</accession>
<evidence type="ECO:0000313" key="2">
    <source>
        <dbReference type="EMBL" id="MCQ4334430.1"/>
    </source>
</evidence>